<comment type="caution">
    <text evidence="2">The sequence shown here is derived from an EMBL/GenBank/DDBJ whole genome shotgun (WGS) entry which is preliminary data.</text>
</comment>
<gene>
    <name evidence="2" type="ORF">ETQ85_03220</name>
</gene>
<accession>A0A6C2D535</accession>
<sequence>MDTQPLRHAGRRPLAWSLLWLPALLLTSTDALAWGLYTHVYFAQLLLWAIPLADPALRRLARRHPKLVMAGACLPDVALTARSAGADLLTTSHRWPQLHILMDAARSDAEHAAVLGYASHLMADIIAHNHFVPAHERLWFESEIATHVAVEWAMDHHVAGQLFTRPAELLHSERETLTPLMSRAFHCHPDNVGQALATLTRGESWLRTSRVHAGLYHAARFIDKRVQRRFNLYLGHTARRLGQLDRLLDGELPGWLAEVEPLAARARLDCAPRRLLRACLPLPEDLFLKA</sequence>
<evidence type="ECO:0000313" key="3">
    <source>
        <dbReference type="Proteomes" id="UP000389128"/>
    </source>
</evidence>
<proteinExistence type="predicted"/>
<keyword evidence="3" id="KW-1185">Reference proteome</keyword>
<name>A0A6C2D535_9RHOO</name>
<evidence type="ECO:0000259" key="1">
    <source>
        <dbReference type="Pfam" id="PF00882"/>
    </source>
</evidence>
<reference evidence="2 3" key="1">
    <citation type="submission" date="2019-01" db="EMBL/GenBank/DDBJ databases">
        <title>Zoogloea oleivorans genome sequencing and assembly.</title>
        <authorList>
            <person name="Tancsics A."/>
            <person name="Farkas M."/>
            <person name="Kriszt B."/>
            <person name="Maroti G."/>
            <person name="Horvath B."/>
        </authorList>
    </citation>
    <scope>NUCLEOTIDE SEQUENCE [LARGE SCALE GENOMIC DNA]</scope>
    <source>
        <strain evidence="2 3">Buc</strain>
    </source>
</reference>
<dbReference type="OrthoDB" id="8535324at2"/>
<dbReference type="RefSeq" id="WP_148577601.1">
    <property type="nucleotide sequence ID" value="NZ_JAVEUW010000070.1"/>
</dbReference>
<dbReference type="Pfam" id="PF00882">
    <property type="entry name" value="Zn_dep_PLPC"/>
    <property type="match status" value="1"/>
</dbReference>
<dbReference type="Proteomes" id="UP000389128">
    <property type="component" value="Unassembled WGS sequence"/>
</dbReference>
<organism evidence="2 3">
    <name type="scientific">Zoogloea oleivorans</name>
    <dbReference type="NCBI Taxonomy" id="1552750"/>
    <lineage>
        <taxon>Bacteria</taxon>
        <taxon>Pseudomonadati</taxon>
        <taxon>Pseudomonadota</taxon>
        <taxon>Betaproteobacteria</taxon>
        <taxon>Rhodocyclales</taxon>
        <taxon>Zoogloeaceae</taxon>
        <taxon>Zoogloea</taxon>
    </lineage>
</organism>
<evidence type="ECO:0000313" key="2">
    <source>
        <dbReference type="EMBL" id="TYC61678.1"/>
    </source>
</evidence>
<dbReference type="EMBL" id="SDKK01000002">
    <property type="protein sequence ID" value="TYC61678.1"/>
    <property type="molecule type" value="Genomic_DNA"/>
</dbReference>
<dbReference type="AlphaFoldDB" id="A0A6C2D535"/>
<protein>
    <recommendedName>
        <fullName evidence="1">Phospholipase C/D domain-containing protein</fullName>
    </recommendedName>
</protein>
<dbReference type="InterPro" id="IPR029002">
    <property type="entry name" value="PLPC/GPLD1"/>
</dbReference>
<feature type="domain" description="Phospholipase C/D" evidence="1">
    <location>
        <begin position="38"/>
        <end position="158"/>
    </location>
</feature>